<feature type="transmembrane region" description="Helical" evidence="8">
    <location>
        <begin position="104"/>
        <end position="126"/>
    </location>
</feature>
<keyword evidence="10" id="KW-1185">Reference proteome</keyword>
<dbReference type="RefSeq" id="WP_192536755.1">
    <property type="nucleotide sequence ID" value="NZ_JABUZA010000006.1"/>
</dbReference>
<accession>A0ABR9FUC2</accession>
<feature type="transmembrane region" description="Helical" evidence="8">
    <location>
        <begin position="206"/>
        <end position="232"/>
    </location>
</feature>
<keyword evidence="4" id="KW-1003">Cell membrane</keyword>
<evidence type="ECO:0000256" key="7">
    <source>
        <dbReference type="ARBA" id="ARBA00023136"/>
    </source>
</evidence>
<dbReference type="InterPro" id="IPR004626">
    <property type="entry name" value="RarD"/>
</dbReference>
<feature type="transmembrane region" description="Helical" evidence="8">
    <location>
        <begin position="12"/>
        <end position="34"/>
    </location>
</feature>
<comment type="caution">
    <text evidence="9">The sequence shown here is derived from an EMBL/GenBank/DDBJ whole genome shotgun (WGS) entry which is preliminary data.</text>
</comment>
<feature type="transmembrane region" description="Helical" evidence="8">
    <location>
        <begin position="184"/>
        <end position="200"/>
    </location>
</feature>
<dbReference type="NCBIfam" id="TIGR00688">
    <property type="entry name" value="rarD"/>
    <property type="match status" value="1"/>
</dbReference>
<evidence type="ECO:0000313" key="9">
    <source>
        <dbReference type="EMBL" id="MBE0462240.1"/>
    </source>
</evidence>
<comment type="subcellular location">
    <subcellularLocation>
        <location evidence="1">Cell membrane</location>
        <topology evidence="1">Multi-pass membrane protein</topology>
    </subcellularLocation>
</comment>
<feature type="transmembrane region" description="Helical" evidence="8">
    <location>
        <begin position="78"/>
        <end position="98"/>
    </location>
</feature>
<feature type="transmembrane region" description="Helical" evidence="8">
    <location>
        <begin position="40"/>
        <end position="57"/>
    </location>
</feature>
<protein>
    <submittedName>
        <fullName evidence="9">EamA family transporter RarD</fullName>
    </submittedName>
</protein>
<feature type="transmembrane region" description="Helical" evidence="8">
    <location>
        <begin position="244"/>
        <end position="266"/>
    </location>
</feature>
<evidence type="ECO:0000256" key="5">
    <source>
        <dbReference type="ARBA" id="ARBA00022692"/>
    </source>
</evidence>
<feature type="transmembrane region" description="Helical" evidence="8">
    <location>
        <begin position="155"/>
        <end position="172"/>
    </location>
</feature>
<dbReference type="SUPFAM" id="SSF103481">
    <property type="entry name" value="Multidrug resistance efflux transporter EmrE"/>
    <property type="match status" value="1"/>
</dbReference>
<keyword evidence="6 8" id="KW-1133">Transmembrane helix</keyword>
<dbReference type="EMBL" id="RRZB01000003">
    <property type="protein sequence ID" value="MBE0462240.1"/>
    <property type="molecule type" value="Genomic_DNA"/>
</dbReference>
<evidence type="ECO:0000256" key="4">
    <source>
        <dbReference type="ARBA" id="ARBA00022475"/>
    </source>
</evidence>
<evidence type="ECO:0000256" key="2">
    <source>
        <dbReference type="ARBA" id="ARBA00007362"/>
    </source>
</evidence>
<sequence length="303" mass="33236">MHANPNTPLGVTLNVIASALFALLFAYTALLPSMEGGELYGWRILLTFPCLSLFILWRGYGTQIVAIGRRLLTERYFWATRLISAFMLGIQLWLFMWAPGNGHGLAVSLGYFIMPITMVIIGRIAFGDRLSGFQKIACLLAVAGIANQLVISQTLAWTTLAVCFGYPGYFWLRRKTDTNHIGGLWWDMLLSLPVCVYFILDGGHIAATPAFSIEALGLVAGLGLLSALALGFQALSAPLLNLSLFGLLVYVEPILLLGVALLLGEVIVPHEWPTYIAIWLAVMVLALEGWQHFKKSRAILPTV</sequence>
<evidence type="ECO:0000256" key="6">
    <source>
        <dbReference type="ARBA" id="ARBA00022989"/>
    </source>
</evidence>
<evidence type="ECO:0000256" key="1">
    <source>
        <dbReference type="ARBA" id="ARBA00004651"/>
    </source>
</evidence>
<keyword evidence="3" id="KW-0813">Transport</keyword>
<keyword evidence="5 8" id="KW-0812">Transmembrane</keyword>
<evidence type="ECO:0000256" key="8">
    <source>
        <dbReference type="SAM" id="Phobius"/>
    </source>
</evidence>
<comment type="similarity">
    <text evidence="2">Belongs to the EamA transporter family.</text>
</comment>
<reference evidence="9 10" key="1">
    <citation type="submission" date="2020-07" db="EMBL/GenBank/DDBJ databases">
        <title>Halophilic bacteria isolated from french cheeses.</title>
        <authorList>
            <person name="Kothe C.I."/>
            <person name="Farah-Kraiem B."/>
            <person name="Renault P."/>
            <person name="Dridi B."/>
        </authorList>
    </citation>
    <scope>NUCLEOTIDE SEQUENCE [LARGE SCALE GENOMIC DNA]</scope>
    <source>
        <strain evidence="9 10">FME20</strain>
    </source>
</reference>
<evidence type="ECO:0000313" key="10">
    <source>
        <dbReference type="Proteomes" id="UP001645038"/>
    </source>
</evidence>
<dbReference type="InterPro" id="IPR037185">
    <property type="entry name" value="EmrE-like"/>
</dbReference>
<feature type="transmembrane region" description="Helical" evidence="8">
    <location>
        <begin position="272"/>
        <end position="290"/>
    </location>
</feature>
<organism evidence="9 10">
    <name type="scientific">Halomonas colorata</name>
    <dbReference type="NCBI Taxonomy" id="2742615"/>
    <lineage>
        <taxon>Bacteria</taxon>
        <taxon>Pseudomonadati</taxon>
        <taxon>Pseudomonadota</taxon>
        <taxon>Gammaproteobacteria</taxon>
        <taxon>Oceanospirillales</taxon>
        <taxon>Halomonadaceae</taxon>
        <taxon>Halomonas</taxon>
    </lineage>
</organism>
<name>A0ABR9FUC2_9GAMM</name>
<dbReference type="Proteomes" id="UP001645038">
    <property type="component" value="Unassembled WGS sequence"/>
</dbReference>
<keyword evidence="7 8" id="KW-0472">Membrane</keyword>
<evidence type="ECO:0000256" key="3">
    <source>
        <dbReference type="ARBA" id="ARBA00022448"/>
    </source>
</evidence>
<gene>
    <name evidence="9" type="primary">rarD</name>
    <name evidence="9" type="ORF">EI547_02050</name>
</gene>
<proteinExistence type="inferred from homology"/>